<gene>
    <name evidence="2" type="ORF">CALMAC_LOCUS9756</name>
</gene>
<keyword evidence="1" id="KW-1133">Transmembrane helix</keyword>
<reference evidence="2 3" key="1">
    <citation type="submission" date="2019-01" db="EMBL/GenBank/DDBJ databases">
        <authorList>
            <person name="Sayadi A."/>
        </authorList>
    </citation>
    <scope>NUCLEOTIDE SEQUENCE [LARGE SCALE GENOMIC DNA]</scope>
</reference>
<evidence type="ECO:0000313" key="3">
    <source>
        <dbReference type="Proteomes" id="UP000410492"/>
    </source>
</evidence>
<proteinExistence type="predicted"/>
<dbReference type="AlphaFoldDB" id="A0A653CJZ2"/>
<sequence length="93" mass="10417">MLFFKKGVYFVAVIAIILSLYTNNVEGRRKILRGRKTVTRTYFRENALPAYAFVILVAIGEIIVGGVMYVVLRKTILDLPITGSYVVTNTSEA</sequence>
<evidence type="ECO:0000256" key="1">
    <source>
        <dbReference type="SAM" id="Phobius"/>
    </source>
</evidence>
<protein>
    <submittedName>
        <fullName evidence="2">Uncharacterized protein</fullName>
    </submittedName>
</protein>
<dbReference type="EMBL" id="CAACVG010008049">
    <property type="protein sequence ID" value="VEN48235.1"/>
    <property type="molecule type" value="Genomic_DNA"/>
</dbReference>
<dbReference type="OrthoDB" id="7779986at2759"/>
<keyword evidence="3" id="KW-1185">Reference proteome</keyword>
<feature type="transmembrane region" description="Helical" evidence="1">
    <location>
        <begin position="6"/>
        <end position="25"/>
    </location>
</feature>
<feature type="transmembrane region" description="Helical" evidence="1">
    <location>
        <begin position="46"/>
        <end position="72"/>
    </location>
</feature>
<dbReference type="Proteomes" id="UP000410492">
    <property type="component" value="Unassembled WGS sequence"/>
</dbReference>
<evidence type="ECO:0000313" key="2">
    <source>
        <dbReference type="EMBL" id="VEN48235.1"/>
    </source>
</evidence>
<accession>A0A653CJZ2</accession>
<organism evidence="2 3">
    <name type="scientific">Callosobruchus maculatus</name>
    <name type="common">Southern cowpea weevil</name>
    <name type="synonym">Pulse bruchid</name>
    <dbReference type="NCBI Taxonomy" id="64391"/>
    <lineage>
        <taxon>Eukaryota</taxon>
        <taxon>Metazoa</taxon>
        <taxon>Ecdysozoa</taxon>
        <taxon>Arthropoda</taxon>
        <taxon>Hexapoda</taxon>
        <taxon>Insecta</taxon>
        <taxon>Pterygota</taxon>
        <taxon>Neoptera</taxon>
        <taxon>Endopterygota</taxon>
        <taxon>Coleoptera</taxon>
        <taxon>Polyphaga</taxon>
        <taxon>Cucujiformia</taxon>
        <taxon>Chrysomeloidea</taxon>
        <taxon>Chrysomelidae</taxon>
        <taxon>Bruchinae</taxon>
        <taxon>Bruchini</taxon>
        <taxon>Callosobruchus</taxon>
    </lineage>
</organism>
<name>A0A653CJZ2_CALMS</name>
<keyword evidence="1" id="KW-0812">Transmembrane</keyword>
<keyword evidence="1" id="KW-0472">Membrane</keyword>